<evidence type="ECO:0000313" key="1">
    <source>
        <dbReference type="EMBL" id="OGM19729.1"/>
    </source>
</evidence>
<comment type="caution">
    <text evidence="1">The sequence shown here is derived from an EMBL/GenBank/DDBJ whole genome shotgun (WGS) entry which is preliminary data.</text>
</comment>
<evidence type="ECO:0008006" key="3">
    <source>
        <dbReference type="Google" id="ProtNLM"/>
    </source>
</evidence>
<dbReference type="Proteomes" id="UP000178446">
    <property type="component" value="Unassembled WGS sequence"/>
</dbReference>
<dbReference type="InterPro" id="IPR043129">
    <property type="entry name" value="ATPase_NBD"/>
</dbReference>
<sequence length="271" mass="29582">MFLLFDIGGTKMRIGYSADGKTLGDCSIFDTPQAYEDGINIIKNYLSSEGFKPWKVCGGLPGIINKNDELIFAPNLKKWLGKPIKNEIEKVTDCPVILKNDASLAGLGEATFGSAINYPIVAYITISTGIGGARIVNKKIDISSWGFEPGHQIIDISQTQDSVADWEVLVSGSGIMGRYKVAPENLSDKKIWKKIVGEIAIGLVNVIMFWSPDIIVLGGGLLDSEFVSMDDLNDSLHKYLENFPQKPPIIRYTLGEKAGLYGALAYLKSTL</sequence>
<dbReference type="PANTHER" id="PTHR18964">
    <property type="entry name" value="ROK (REPRESSOR, ORF, KINASE) FAMILY"/>
    <property type="match status" value="1"/>
</dbReference>
<evidence type="ECO:0000313" key="2">
    <source>
        <dbReference type="Proteomes" id="UP000178446"/>
    </source>
</evidence>
<accession>A0A1F7XYC8</accession>
<dbReference type="Pfam" id="PF00480">
    <property type="entry name" value="ROK"/>
    <property type="match status" value="1"/>
</dbReference>
<protein>
    <recommendedName>
        <fullName evidence="3">ROK family protein</fullName>
    </recommendedName>
</protein>
<dbReference type="InterPro" id="IPR000600">
    <property type="entry name" value="ROK"/>
</dbReference>
<organism evidence="1 2">
    <name type="scientific">Candidatus Woesebacteria bacterium RIFCSPHIGHO2_01_FULL_37_10</name>
    <dbReference type="NCBI Taxonomy" id="1802489"/>
    <lineage>
        <taxon>Bacteria</taxon>
        <taxon>Candidatus Woeseibacteriota</taxon>
    </lineage>
</organism>
<dbReference type="AlphaFoldDB" id="A0A1F7XYC8"/>
<proteinExistence type="predicted"/>
<dbReference type="PANTHER" id="PTHR18964:SF110">
    <property type="entry name" value="TRANSCRIPTIONAL REGULATOR, XYLR-RELATED"/>
    <property type="match status" value="1"/>
</dbReference>
<name>A0A1F7XYC8_9BACT</name>
<dbReference type="CDD" id="cd23763">
    <property type="entry name" value="ASKHA_ATPase_ROK"/>
    <property type="match status" value="1"/>
</dbReference>
<dbReference type="SUPFAM" id="SSF53067">
    <property type="entry name" value="Actin-like ATPase domain"/>
    <property type="match status" value="1"/>
</dbReference>
<gene>
    <name evidence="1" type="ORF">A2685_02675</name>
</gene>
<dbReference type="EMBL" id="MGGB01000001">
    <property type="protein sequence ID" value="OGM19729.1"/>
    <property type="molecule type" value="Genomic_DNA"/>
</dbReference>
<reference evidence="1 2" key="1">
    <citation type="journal article" date="2016" name="Nat. Commun.">
        <title>Thousands of microbial genomes shed light on interconnected biogeochemical processes in an aquifer system.</title>
        <authorList>
            <person name="Anantharaman K."/>
            <person name="Brown C.T."/>
            <person name="Hug L.A."/>
            <person name="Sharon I."/>
            <person name="Castelle C.J."/>
            <person name="Probst A.J."/>
            <person name="Thomas B.C."/>
            <person name="Singh A."/>
            <person name="Wilkins M.J."/>
            <person name="Karaoz U."/>
            <person name="Brodie E.L."/>
            <person name="Williams K.H."/>
            <person name="Hubbard S.S."/>
            <person name="Banfield J.F."/>
        </authorList>
    </citation>
    <scope>NUCLEOTIDE SEQUENCE [LARGE SCALE GENOMIC DNA]</scope>
</reference>
<dbReference type="Gene3D" id="3.30.420.40">
    <property type="match status" value="2"/>
</dbReference>